<protein>
    <submittedName>
        <fullName evidence="1">Uncharacterized protein</fullName>
    </submittedName>
</protein>
<keyword evidence="2" id="KW-1185">Reference proteome</keyword>
<dbReference type="AlphaFoldDB" id="H5X1E8"/>
<evidence type="ECO:0000313" key="2">
    <source>
        <dbReference type="Proteomes" id="UP000004926"/>
    </source>
</evidence>
<gene>
    <name evidence="1" type="ORF">SacmaDRAFT_1463</name>
</gene>
<organism evidence="1 2">
    <name type="scientific">Saccharomonospora marina XMU15</name>
    <dbReference type="NCBI Taxonomy" id="882083"/>
    <lineage>
        <taxon>Bacteria</taxon>
        <taxon>Bacillati</taxon>
        <taxon>Actinomycetota</taxon>
        <taxon>Actinomycetes</taxon>
        <taxon>Pseudonocardiales</taxon>
        <taxon>Pseudonocardiaceae</taxon>
        <taxon>Saccharomonospora</taxon>
    </lineage>
</organism>
<reference evidence="1 2" key="1">
    <citation type="journal article" date="2012" name="Stand. Genomic Sci.">
        <title>Genome sequence of the ocean sediment bacterium Saccharomonospora marina type strain (XMU15(T)).</title>
        <authorList>
            <person name="Klenk H.P."/>
            <person name="Lu M."/>
            <person name="Lucas S."/>
            <person name="Lapidus A."/>
            <person name="Copeland A."/>
            <person name="Pitluck S."/>
            <person name="Goodwin L.A."/>
            <person name="Han C."/>
            <person name="Tapia R."/>
            <person name="Brambilla E.M."/>
            <person name="Potter G."/>
            <person name="Land M."/>
            <person name="Ivanova N."/>
            <person name="Rohde M."/>
            <person name="Goker M."/>
            <person name="Detter J.C."/>
            <person name="Li W.J."/>
            <person name="Kyrpides N.C."/>
            <person name="Woyke T."/>
        </authorList>
    </citation>
    <scope>NUCLEOTIDE SEQUENCE [LARGE SCALE GENOMIC DNA]</scope>
    <source>
        <strain evidence="1 2">XMU15</strain>
    </source>
</reference>
<name>H5X1E8_9PSEU</name>
<proteinExistence type="predicted"/>
<dbReference type="EMBL" id="CM001439">
    <property type="protein sequence ID" value="EHR49739.1"/>
    <property type="molecule type" value="Genomic_DNA"/>
</dbReference>
<accession>H5X1E8</accession>
<sequence length="67" mass="7460">MSRIVATPYRTGVNFATEPDTFAELIADCAEIPRSQESPAPRQQRPAAPWTVDDACHARVVELDEYV</sequence>
<dbReference type="HOGENOM" id="CLU_200190_0_0_11"/>
<evidence type="ECO:0000313" key="1">
    <source>
        <dbReference type="EMBL" id="EHR49739.1"/>
    </source>
</evidence>
<dbReference type="Proteomes" id="UP000004926">
    <property type="component" value="Chromosome"/>
</dbReference>